<evidence type="ECO:0000313" key="3">
    <source>
        <dbReference type="Proteomes" id="UP000240653"/>
    </source>
</evidence>
<dbReference type="Proteomes" id="UP000240653">
    <property type="component" value="Unassembled WGS sequence"/>
</dbReference>
<accession>A0A2P7RTW8</accession>
<reference evidence="2 3" key="1">
    <citation type="submission" date="2018-03" db="EMBL/GenBank/DDBJ databases">
        <title>The draft genome of Mesorhizobium soli JCM 19897.</title>
        <authorList>
            <person name="Li L."/>
            <person name="Liu L."/>
            <person name="Liang L."/>
            <person name="Wang T."/>
            <person name="Zhang X."/>
        </authorList>
    </citation>
    <scope>NUCLEOTIDE SEQUENCE [LARGE SCALE GENOMIC DNA]</scope>
    <source>
        <strain evidence="2 3">JCM 19897</strain>
    </source>
</reference>
<feature type="chain" id="PRO_5015178501" description="Twin-arginine translocation signal domain-containing protein" evidence="1">
    <location>
        <begin position="28"/>
        <end position="128"/>
    </location>
</feature>
<dbReference type="InterPro" id="IPR006311">
    <property type="entry name" value="TAT_signal"/>
</dbReference>
<protein>
    <recommendedName>
        <fullName evidence="4">Twin-arginine translocation signal domain-containing protein</fullName>
    </recommendedName>
</protein>
<keyword evidence="3" id="KW-1185">Reference proteome</keyword>
<evidence type="ECO:0000313" key="2">
    <source>
        <dbReference type="EMBL" id="PSJ53663.1"/>
    </source>
</evidence>
<evidence type="ECO:0008006" key="4">
    <source>
        <dbReference type="Google" id="ProtNLM"/>
    </source>
</evidence>
<gene>
    <name evidence="2" type="ORF">C7I85_27970</name>
</gene>
<keyword evidence="1" id="KW-0732">Signal</keyword>
<dbReference type="EMBL" id="PXYL01000029">
    <property type="protein sequence ID" value="PSJ53663.1"/>
    <property type="molecule type" value="Genomic_DNA"/>
</dbReference>
<dbReference type="PROSITE" id="PS51318">
    <property type="entry name" value="TAT"/>
    <property type="match status" value="1"/>
</dbReference>
<organism evidence="2 3">
    <name type="scientific">Pseudaminobacter soli</name>
    <name type="common">ex Li et al. 2025</name>
    <dbReference type="NCBI Taxonomy" id="1295366"/>
    <lineage>
        <taxon>Bacteria</taxon>
        <taxon>Pseudomonadati</taxon>
        <taxon>Pseudomonadota</taxon>
        <taxon>Alphaproteobacteria</taxon>
        <taxon>Hyphomicrobiales</taxon>
        <taxon>Phyllobacteriaceae</taxon>
        <taxon>Pseudaminobacter</taxon>
    </lineage>
</organism>
<dbReference type="AlphaFoldDB" id="A0A2P7RTW8"/>
<feature type="signal peptide" evidence="1">
    <location>
        <begin position="1"/>
        <end position="27"/>
    </location>
</feature>
<evidence type="ECO:0000256" key="1">
    <source>
        <dbReference type="SAM" id="SignalP"/>
    </source>
</evidence>
<comment type="caution">
    <text evidence="2">The sequence shown here is derived from an EMBL/GenBank/DDBJ whole genome shotgun (WGS) entry which is preliminary data.</text>
</comment>
<dbReference type="OrthoDB" id="8119356at2"/>
<proteinExistence type="predicted"/>
<sequence>MTISRRLFLLNTAAAGAAVAVSVPAVAVAAAEPERPWDKARRLAIELSDALAECDGGACYAQVFPAGIGQVTFLFGNLSDLPSMMPPLERAKHHLGQTRLAMEEHTGGEWWNHIDLDAGVMATSMLVT</sequence>
<dbReference type="RefSeq" id="WP_106727282.1">
    <property type="nucleotide sequence ID" value="NZ_PXYL01000029.1"/>
</dbReference>
<name>A0A2P7RTW8_9HYPH</name>